<dbReference type="InterPro" id="IPR004622">
    <property type="entry name" value="DNA_pol_HolB"/>
</dbReference>
<protein>
    <submittedName>
        <fullName evidence="1">DNA polymerase III subunit delta</fullName>
    </submittedName>
</protein>
<dbReference type="PANTHER" id="PTHR11669">
    <property type="entry name" value="REPLICATION FACTOR C / DNA POLYMERASE III GAMMA-TAU SUBUNIT"/>
    <property type="match status" value="1"/>
</dbReference>
<dbReference type="InterPro" id="IPR050238">
    <property type="entry name" value="DNA_Rep/Repair_Clamp_Loader"/>
</dbReference>
<dbReference type="InterPro" id="IPR027417">
    <property type="entry name" value="P-loop_NTPase"/>
</dbReference>
<proteinExistence type="predicted"/>
<name>A0ABM6MCV8_9ACTN</name>
<dbReference type="Gene3D" id="3.40.50.300">
    <property type="entry name" value="P-loop containing nucleotide triphosphate hydrolases"/>
    <property type="match status" value="1"/>
</dbReference>
<evidence type="ECO:0000313" key="1">
    <source>
        <dbReference type="EMBL" id="ASY16687.1"/>
    </source>
</evidence>
<organism evidence="1 2">
    <name type="scientific">Candidatus Planktophila versatilis</name>
    <dbReference type="NCBI Taxonomy" id="1884905"/>
    <lineage>
        <taxon>Bacteria</taxon>
        <taxon>Bacillati</taxon>
        <taxon>Actinomycetota</taxon>
        <taxon>Actinomycetes</taxon>
        <taxon>Candidatus Nanopelagicales</taxon>
        <taxon>Candidatus Nanopelagicaceae</taxon>
        <taxon>Candidatus Planktophila</taxon>
    </lineage>
</organism>
<dbReference type="SUPFAM" id="SSF52540">
    <property type="entry name" value="P-loop containing nucleoside triphosphate hydrolases"/>
    <property type="match status" value="1"/>
</dbReference>
<dbReference type="Pfam" id="PF13177">
    <property type="entry name" value="DNA_pol3_delta2"/>
    <property type="match status" value="1"/>
</dbReference>
<dbReference type="NCBIfam" id="NF005926">
    <property type="entry name" value="PRK07940.1"/>
    <property type="match status" value="1"/>
</dbReference>
<accession>A0ABM6MCV8</accession>
<dbReference type="RefSeq" id="WP_095674236.1">
    <property type="nucleotide sequence ID" value="NZ_CP016774.1"/>
</dbReference>
<gene>
    <name evidence="1" type="ORF">A1sIA79_00120</name>
</gene>
<keyword evidence="2" id="KW-1185">Reference proteome</keyword>
<dbReference type="PANTHER" id="PTHR11669:SF8">
    <property type="entry name" value="DNA POLYMERASE III SUBUNIT DELTA"/>
    <property type="match status" value="1"/>
</dbReference>
<dbReference type="NCBIfam" id="TIGR00678">
    <property type="entry name" value="holB"/>
    <property type="match status" value="1"/>
</dbReference>
<reference evidence="1 2" key="1">
    <citation type="submission" date="2016-07" db="EMBL/GenBank/DDBJ databases">
        <title>High microdiversification within the ubiquitous acI lineage of Actinobacteria.</title>
        <authorList>
            <person name="Neuenschwander S.M."/>
            <person name="Salcher M."/>
            <person name="Ghai R."/>
            <person name="Pernthaler J."/>
        </authorList>
    </citation>
    <scope>NUCLEOTIDE SEQUENCE [LARGE SCALE GENOMIC DNA]</scope>
    <source>
        <strain evidence="1">MMS-IA-79</strain>
    </source>
</reference>
<evidence type="ECO:0000313" key="2">
    <source>
        <dbReference type="Proteomes" id="UP000217177"/>
    </source>
</evidence>
<dbReference type="Proteomes" id="UP000217177">
    <property type="component" value="Chromosome"/>
</dbReference>
<dbReference type="EMBL" id="CP016774">
    <property type="protein sequence ID" value="ASY16687.1"/>
    <property type="molecule type" value="Genomic_DNA"/>
</dbReference>
<sequence>MSSVFDDLVGQEHITTILQAAVAASRTGEESQEMTHAWLFTGPPGSGRSSAAVAFAQALICSNNGCGTCSDCNAAKTHGHPDVEIIRTEGLSIKVEEVRELLTRVAWAPSMGGWRVVVMEDADRLTESAANALLKAIEEPGTRTVWLLCAPTLHDLLPTIRSRCRHLQLRTPSLQAVTNVLVARDKIAPAMADFAARVSQGHIGRARYLATNESVRGNRARIMALPLQLGSLAAAFAAAQTLVDLATAEANTSSDERDEKEIEKLQEAYGKGATGRGMATGGAKAVKELEKEQKSRSTRMVRDSIDGALLDIATFYRDVMMVQSGNTETMINTDMREAIESYAAKSPAHSTVNKITAIMEARTNLAYNAAPLVTCEALMCRLARA</sequence>